<dbReference type="InterPro" id="IPR053850">
    <property type="entry name" value="Glyco_hydro_123_N_2"/>
</dbReference>
<feature type="signal peptide" evidence="1">
    <location>
        <begin position="1"/>
        <end position="19"/>
    </location>
</feature>
<protein>
    <submittedName>
        <fullName evidence="4">Uncharacterized protein</fullName>
    </submittedName>
</protein>
<evidence type="ECO:0000259" key="3">
    <source>
        <dbReference type="Pfam" id="PF22680"/>
    </source>
</evidence>
<name>A0A2T3HPW6_9SPHI</name>
<dbReference type="OrthoDB" id="197680at2"/>
<dbReference type="AlphaFoldDB" id="A0A2T3HPW6"/>
<feature type="domain" description="Glycoside hydrolase 123 catalytic" evidence="2">
    <location>
        <begin position="194"/>
        <end position="503"/>
    </location>
</feature>
<evidence type="ECO:0000313" key="5">
    <source>
        <dbReference type="Proteomes" id="UP000240912"/>
    </source>
</evidence>
<evidence type="ECO:0000256" key="1">
    <source>
        <dbReference type="SAM" id="SignalP"/>
    </source>
</evidence>
<gene>
    <name evidence="4" type="ORF">C7T94_04320</name>
</gene>
<feature type="chain" id="PRO_5015749014" evidence="1">
    <location>
        <begin position="20"/>
        <end position="550"/>
    </location>
</feature>
<dbReference type="Pfam" id="PF22680">
    <property type="entry name" value="Glyco_hydro_123_N_2"/>
    <property type="match status" value="1"/>
</dbReference>
<dbReference type="EMBL" id="PYLS01000004">
    <property type="protein sequence ID" value="PST84500.1"/>
    <property type="molecule type" value="Genomic_DNA"/>
</dbReference>
<evidence type="ECO:0000259" key="2">
    <source>
        <dbReference type="Pfam" id="PF13320"/>
    </source>
</evidence>
<reference evidence="4 5" key="1">
    <citation type="submission" date="2018-03" db="EMBL/GenBank/DDBJ databases">
        <authorList>
            <person name="Keele B.F."/>
        </authorList>
    </citation>
    <scope>NUCLEOTIDE SEQUENCE [LARGE SCALE GENOMIC DNA]</scope>
    <source>
        <strain evidence="4 5">YL28-9</strain>
    </source>
</reference>
<keyword evidence="5" id="KW-1185">Reference proteome</keyword>
<comment type="caution">
    <text evidence="4">The sequence shown here is derived from an EMBL/GenBank/DDBJ whole genome shotgun (WGS) entry which is preliminary data.</text>
</comment>
<feature type="domain" description="Glycoside hydrolase 123 N-terminal" evidence="3">
    <location>
        <begin position="26"/>
        <end position="163"/>
    </location>
</feature>
<keyword evidence="1" id="KW-0732">Signal</keyword>
<dbReference type="Proteomes" id="UP000240912">
    <property type="component" value="Unassembled WGS sequence"/>
</dbReference>
<proteinExistence type="predicted"/>
<dbReference type="Pfam" id="PF13320">
    <property type="entry name" value="GH123_cat"/>
    <property type="match status" value="1"/>
</dbReference>
<sequence>MLVLLVISAALNIPASAFQSDPELGFGSSSVRYAPDQASPDMSKTWQARAWKAERIHTQLLVRSKSDLKNVRVTFSGLKKAGGGTIAGSQLDARFVELVWTDEFGPGCGHRKTKDFDSSQVADRISNAKTKNIPANNLQAVWLTADVPATAEAGDYQGQVTVHAGKAYTLPVKITVIDRRLPDPAAYSFDLDLWQHPVAIARVQGLKAWSAEHFAAMKPYYTMLARAGQKRVTVSMIDEPWNHQTYDDFPSLITWTKKKDGNWSYDYTLFDQYVQFVMDCGINKQISCYTMIPWKLAFTYQDETTGRKDTLKASPGSAAYNEFWARMLKDFGRHLRQKGWFEKTAISMDERPMKAMQEVIKLVKSVDPAWKLTMAGDYHPEIQAALYDYCIASKFQFEPEVLAARRKQGMISTWYTCCTEPYPNGFTFSGPDEHVWIGWYTAAKDFDGYLRWAYNSWPARPFEDSRFTSWPAGDTYQVYPDAQTSIRFEKLIEGVQDFEKIRQLRGDWKKKGETAKLRELEALLKSLEIANLARETATKQLEKGRELLNR</sequence>
<organism evidence="4 5">
    <name type="scientific">Pedobacter yulinensis</name>
    <dbReference type="NCBI Taxonomy" id="2126353"/>
    <lineage>
        <taxon>Bacteria</taxon>
        <taxon>Pseudomonadati</taxon>
        <taxon>Bacteroidota</taxon>
        <taxon>Sphingobacteriia</taxon>
        <taxon>Sphingobacteriales</taxon>
        <taxon>Sphingobacteriaceae</taxon>
        <taxon>Pedobacter</taxon>
    </lineage>
</organism>
<evidence type="ECO:0000313" key="4">
    <source>
        <dbReference type="EMBL" id="PST84500.1"/>
    </source>
</evidence>
<dbReference type="InterPro" id="IPR025150">
    <property type="entry name" value="GH123_cat"/>
</dbReference>
<accession>A0A2T3HPW6</accession>